<evidence type="ECO:0000256" key="2">
    <source>
        <dbReference type="ARBA" id="ARBA00022483"/>
    </source>
</evidence>
<keyword evidence="3 5" id="KW-0853">WD repeat</keyword>
<dbReference type="Ensembl" id="ENSSRHT00000042093.1">
    <property type="protein sequence ID" value="ENSSRHP00000040923.1"/>
    <property type="gene ID" value="ENSSRHG00000020403.1"/>
</dbReference>
<reference evidence="7" key="1">
    <citation type="submission" date="2025-08" db="UniProtKB">
        <authorList>
            <consortium name="Ensembl"/>
        </authorList>
    </citation>
    <scope>IDENTIFICATION</scope>
</reference>
<keyword evidence="2" id="KW-0268">Exocytosis</keyword>
<dbReference type="GO" id="GO:0032878">
    <property type="term" value="P:regulation of establishment or maintenance of cell polarity"/>
    <property type="evidence" value="ECO:0007669"/>
    <property type="project" value="TreeGrafter"/>
</dbReference>
<feature type="repeat" description="WD" evidence="5">
    <location>
        <begin position="440"/>
        <end position="454"/>
    </location>
</feature>
<dbReference type="Proteomes" id="UP000472270">
    <property type="component" value="Unassembled WGS sequence"/>
</dbReference>
<comment type="similarity">
    <text evidence="1">Belongs to the WD repeat L(2)GL family.</text>
</comment>
<keyword evidence="8" id="KW-1185">Reference proteome</keyword>
<dbReference type="GO" id="GO:0005096">
    <property type="term" value="F:GTPase activator activity"/>
    <property type="evidence" value="ECO:0007669"/>
    <property type="project" value="TreeGrafter"/>
</dbReference>
<dbReference type="InterPro" id="IPR001680">
    <property type="entry name" value="WD40_rpt"/>
</dbReference>
<evidence type="ECO:0000256" key="5">
    <source>
        <dbReference type="PROSITE-ProRule" id="PRU00221"/>
    </source>
</evidence>
<dbReference type="PANTHER" id="PTHR10241">
    <property type="entry name" value="LETHAL 2 GIANT LARVAE PROTEIN"/>
    <property type="match status" value="1"/>
</dbReference>
<protein>
    <submittedName>
        <fullName evidence="7">Lethal(2) giant larvae protein homolog 1-like</fullName>
    </submittedName>
</protein>
<keyword evidence="4" id="KW-0677">Repeat</keyword>
<dbReference type="SMART" id="SM00320">
    <property type="entry name" value="WD40"/>
    <property type="match status" value="5"/>
</dbReference>
<feature type="domain" description="Lethal giant larvae homologue 2" evidence="6">
    <location>
        <begin position="275"/>
        <end position="375"/>
    </location>
</feature>
<dbReference type="Pfam" id="PF00400">
    <property type="entry name" value="WD40"/>
    <property type="match status" value="1"/>
</dbReference>
<evidence type="ECO:0000256" key="3">
    <source>
        <dbReference type="ARBA" id="ARBA00022574"/>
    </source>
</evidence>
<dbReference type="InterPro" id="IPR015943">
    <property type="entry name" value="WD40/YVTN_repeat-like_dom_sf"/>
</dbReference>
<dbReference type="PROSITE" id="PS50082">
    <property type="entry name" value="WD_REPEATS_2"/>
    <property type="match status" value="1"/>
</dbReference>
<name>A0A673ITJ7_9TELE</name>
<dbReference type="FunFam" id="2.130.10.10:FF:001106">
    <property type="entry name" value="LLGL scribble cell polarity complex component 1"/>
    <property type="match status" value="1"/>
</dbReference>
<evidence type="ECO:0000256" key="1">
    <source>
        <dbReference type="ARBA" id="ARBA00008070"/>
    </source>
</evidence>
<dbReference type="GO" id="GO:0030866">
    <property type="term" value="P:cortical actin cytoskeleton organization"/>
    <property type="evidence" value="ECO:0007669"/>
    <property type="project" value="TreeGrafter"/>
</dbReference>
<dbReference type="FunFam" id="2.130.10.10:FF:001791">
    <property type="entry name" value="LLGL scribble cell polarity complex component 1"/>
    <property type="match status" value="1"/>
</dbReference>
<gene>
    <name evidence="7" type="primary">LOC107737990</name>
</gene>
<reference evidence="7" key="2">
    <citation type="submission" date="2025-09" db="UniProtKB">
        <authorList>
            <consortium name="Ensembl"/>
        </authorList>
    </citation>
    <scope>IDENTIFICATION</scope>
</reference>
<dbReference type="SUPFAM" id="SSF50978">
    <property type="entry name" value="WD40 repeat-like"/>
    <property type="match status" value="2"/>
</dbReference>
<proteinExistence type="inferred from homology"/>
<dbReference type="Pfam" id="PF08366">
    <property type="entry name" value="LLGL"/>
    <property type="match status" value="1"/>
</dbReference>
<sequence>MMKFRFRRQGNDPHREKIKQDLFAFNKTVEHGFPNQPSALAYDPKLQLMAIGTKSGAIKIYGAPGVEMTGLHKDTAAVTQIHFLYGQGRILSLLDDNTIHLWEIVQRENRSHLVEVHSFSLPGRPGIESTSATRVTVMLLKLSCDLLALGTEGGGVHFLELPTLTLLNKSLFQDEIMQSVPEEYRCGKSLGPVESLQEHPQDSDKILIGYSRGLVVLWDLNSRHVDNLFLGKQQLESLVWERSGNSFVSSHSDGGYMVWAVSSSNPCTHDPISSTVPYGPFPCKAVNKILWRTTESGSPLVLFSGGMPRASYGDRHCLTILQDSSHVTLDFTSRVIDFFTIHCTDKDKEFDDPSALVVLLEEELVVIDLQMVGWPTVPAPYLAPLHSSAITCSCHISNVPPKLWERVISAGQQQCPLQNYENWPICGGKNLAPDSKQKELLLTGHEDGTVRFWDASGVSLKPLYKLSTANIFQTDCDHNDSLTQAGEEEWPPFRKVGCFDPYSDDPRLAIQKISVCKYSGKLVVAGTAGQVIVLVLSDEKSDHMIDVATVDLLQDREGFTWKGHDRLPPRSGSVVFAPGFQLVVLVQCMPPAAVTAVTLHAEWNLIAFGTSHGFGLFDYHRRSPVLARCTLHPNDSLAMEGPLSRVKSLKKSLRQSFRRIRKSRVSGKKRAVVNSPTSKVQEHDAEVAPVQRRIEPRSADDSLSGVVRCLCFADTFLRDGTHHGPTVWAGTNSGSVYAYALDVPSQEKFSEQSVEALLGKEIQLMHRAPVVSIAVLDGRGNPPFLFQINAALLNFIFVKEYWKKSIMVSMKYSAVFNIDNDKKCFLSRKSAYESKSVETEGLLDEMRSALSSPVLDSPNSSADVTLDTTGELTVEDVKDFLMTVDEAENNYRNMTEEDGRPPGILIN</sequence>
<dbReference type="GO" id="GO:0005886">
    <property type="term" value="C:plasma membrane"/>
    <property type="evidence" value="ECO:0007669"/>
    <property type="project" value="TreeGrafter"/>
</dbReference>
<evidence type="ECO:0000313" key="8">
    <source>
        <dbReference type="Proteomes" id="UP000472270"/>
    </source>
</evidence>
<dbReference type="Gene3D" id="2.130.10.10">
    <property type="entry name" value="YVTN repeat-like/Quinoprotein amine dehydrogenase"/>
    <property type="match status" value="3"/>
</dbReference>
<dbReference type="InterPro" id="IPR036322">
    <property type="entry name" value="WD40_repeat_dom_sf"/>
</dbReference>
<dbReference type="GO" id="GO:0006887">
    <property type="term" value="P:exocytosis"/>
    <property type="evidence" value="ECO:0007669"/>
    <property type="project" value="UniProtKB-KW"/>
</dbReference>
<dbReference type="GO" id="GO:0051294">
    <property type="term" value="P:establishment of spindle orientation"/>
    <property type="evidence" value="ECO:0007669"/>
    <property type="project" value="TreeGrafter"/>
</dbReference>
<accession>A0A673ITJ7</accession>
<dbReference type="GO" id="GO:0030864">
    <property type="term" value="C:cortical actin cytoskeleton"/>
    <property type="evidence" value="ECO:0007669"/>
    <property type="project" value="TreeGrafter"/>
</dbReference>
<evidence type="ECO:0000256" key="4">
    <source>
        <dbReference type="ARBA" id="ARBA00022737"/>
    </source>
</evidence>
<dbReference type="PANTHER" id="PTHR10241:SF21">
    <property type="entry name" value="LETHAL(2) GIANT LARVAE PROTEIN HOMOLOG 1"/>
    <property type="match status" value="1"/>
</dbReference>
<dbReference type="InterPro" id="IPR013577">
    <property type="entry name" value="LLGL2"/>
</dbReference>
<dbReference type="AlphaFoldDB" id="A0A673ITJ7"/>
<dbReference type="PRINTS" id="PR00962">
    <property type="entry name" value="LETHAL2GIANT"/>
</dbReference>
<evidence type="ECO:0000259" key="6">
    <source>
        <dbReference type="Pfam" id="PF08366"/>
    </source>
</evidence>
<dbReference type="GO" id="GO:0006893">
    <property type="term" value="P:Golgi to plasma membrane transport"/>
    <property type="evidence" value="ECO:0007669"/>
    <property type="project" value="TreeGrafter"/>
</dbReference>
<evidence type="ECO:0000313" key="7">
    <source>
        <dbReference type="Ensembl" id="ENSSRHP00000040923.1"/>
    </source>
</evidence>
<organism evidence="7 8">
    <name type="scientific">Sinocyclocheilus rhinocerous</name>
    <dbReference type="NCBI Taxonomy" id="307959"/>
    <lineage>
        <taxon>Eukaryota</taxon>
        <taxon>Metazoa</taxon>
        <taxon>Chordata</taxon>
        <taxon>Craniata</taxon>
        <taxon>Vertebrata</taxon>
        <taxon>Euteleostomi</taxon>
        <taxon>Actinopterygii</taxon>
        <taxon>Neopterygii</taxon>
        <taxon>Teleostei</taxon>
        <taxon>Ostariophysi</taxon>
        <taxon>Cypriniformes</taxon>
        <taxon>Cyprinidae</taxon>
        <taxon>Cyprininae</taxon>
        <taxon>Sinocyclocheilus</taxon>
    </lineage>
</organism>
<dbReference type="GO" id="GO:0008593">
    <property type="term" value="P:regulation of Notch signaling pathway"/>
    <property type="evidence" value="ECO:0007669"/>
    <property type="project" value="TreeGrafter"/>
</dbReference>
<dbReference type="GO" id="GO:0045159">
    <property type="term" value="F:myosin II binding"/>
    <property type="evidence" value="ECO:0007669"/>
    <property type="project" value="TreeGrafter"/>
</dbReference>
<dbReference type="InterPro" id="IPR000664">
    <property type="entry name" value="Lethal2_giant"/>
</dbReference>